<sequence>FMSVKHWDEDPVGSWKLQVRNAYQPQYSGTFNSWQLTVYGESTEAEPPHKVPVVDDGPEALPLPPPPPSDKESTHIPDGNDGRGHIGKAIAVLLSVAFFVAGAAVAGLATVVVMRWRERKLGAARWAPLQNMDRSEEEVIFSADPLPDEDAFEYTDVTAGASSASVVKHHGRSGGDGGAGDGAENSRSHGGSRHDSEDTAENYPLV</sequence>
<dbReference type="EMBL" id="JANBOI010003404">
    <property type="protein sequence ID" value="KAJ1718501.1"/>
    <property type="molecule type" value="Genomic_DNA"/>
</dbReference>
<dbReference type="Proteomes" id="UP001143981">
    <property type="component" value="Unassembled WGS sequence"/>
</dbReference>
<evidence type="ECO:0000259" key="5">
    <source>
        <dbReference type="PROSITE" id="PS51829"/>
    </source>
</evidence>
<evidence type="ECO:0000256" key="1">
    <source>
        <dbReference type="ARBA" id="ARBA00022670"/>
    </source>
</evidence>
<name>A0A9W7XQ07_9FUNG</name>
<proteinExistence type="predicted"/>
<evidence type="ECO:0000313" key="6">
    <source>
        <dbReference type="EMBL" id="KAJ1718501.1"/>
    </source>
</evidence>
<feature type="region of interest" description="Disordered" evidence="3">
    <location>
        <begin position="161"/>
        <end position="206"/>
    </location>
</feature>
<dbReference type="SUPFAM" id="SSF49785">
    <property type="entry name" value="Galactose-binding domain-like"/>
    <property type="match status" value="1"/>
</dbReference>
<keyword evidence="4" id="KW-1133">Transmembrane helix</keyword>
<evidence type="ECO:0000256" key="2">
    <source>
        <dbReference type="ARBA" id="ARBA00022801"/>
    </source>
</evidence>
<feature type="region of interest" description="Disordered" evidence="3">
    <location>
        <begin position="45"/>
        <end position="82"/>
    </location>
</feature>
<accession>A0A9W7XQ07</accession>
<dbReference type="Pfam" id="PF01483">
    <property type="entry name" value="P_proprotein"/>
    <property type="match status" value="1"/>
</dbReference>
<evidence type="ECO:0000256" key="3">
    <source>
        <dbReference type="SAM" id="MobiDB-lite"/>
    </source>
</evidence>
<evidence type="ECO:0000256" key="4">
    <source>
        <dbReference type="SAM" id="Phobius"/>
    </source>
</evidence>
<keyword evidence="4" id="KW-0472">Membrane</keyword>
<reference evidence="6" key="1">
    <citation type="submission" date="2022-07" db="EMBL/GenBank/DDBJ databases">
        <title>Phylogenomic reconstructions and comparative analyses of Kickxellomycotina fungi.</title>
        <authorList>
            <person name="Reynolds N.K."/>
            <person name="Stajich J.E."/>
            <person name="Barry K."/>
            <person name="Grigoriev I.V."/>
            <person name="Crous P."/>
            <person name="Smith M.E."/>
        </authorList>
    </citation>
    <scope>NUCLEOTIDE SEQUENCE</scope>
    <source>
        <strain evidence="6">BCRC 34381</strain>
    </source>
</reference>
<keyword evidence="7" id="KW-1185">Reference proteome</keyword>
<keyword evidence="4" id="KW-0812">Transmembrane</keyword>
<keyword evidence="2 6" id="KW-0378">Hydrolase</keyword>
<comment type="caution">
    <text evidence="6">The sequence shown here is derived from an EMBL/GenBank/DDBJ whole genome shotgun (WGS) entry which is preliminary data.</text>
</comment>
<dbReference type="EC" id="3.4.21.61" evidence="6"/>
<feature type="non-terminal residue" evidence="6">
    <location>
        <position position="1"/>
    </location>
</feature>
<dbReference type="AlphaFoldDB" id="A0A9W7XQ07"/>
<dbReference type="InterPro" id="IPR008979">
    <property type="entry name" value="Galactose-bd-like_sf"/>
</dbReference>
<dbReference type="PROSITE" id="PS51829">
    <property type="entry name" value="P_HOMO_B"/>
    <property type="match status" value="1"/>
</dbReference>
<keyword evidence="1" id="KW-0645">Protease</keyword>
<gene>
    <name evidence="6" type="primary">KEX2</name>
    <name evidence="6" type="ORF">LPJ61_006594</name>
</gene>
<feature type="transmembrane region" description="Helical" evidence="4">
    <location>
        <begin position="89"/>
        <end position="113"/>
    </location>
</feature>
<protein>
    <submittedName>
        <fullName evidence="6">Pheromone processing endoprotease</fullName>
        <ecNumber evidence="6">3.4.21.61</ecNumber>
    </submittedName>
</protein>
<organism evidence="6 7">
    <name type="scientific">Coemansia biformis</name>
    <dbReference type="NCBI Taxonomy" id="1286918"/>
    <lineage>
        <taxon>Eukaryota</taxon>
        <taxon>Fungi</taxon>
        <taxon>Fungi incertae sedis</taxon>
        <taxon>Zoopagomycota</taxon>
        <taxon>Kickxellomycotina</taxon>
        <taxon>Kickxellomycetes</taxon>
        <taxon>Kickxellales</taxon>
        <taxon>Kickxellaceae</taxon>
        <taxon>Coemansia</taxon>
    </lineage>
</organism>
<dbReference type="Gene3D" id="2.60.120.260">
    <property type="entry name" value="Galactose-binding domain-like"/>
    <property type="match status" value="1"/>
</dbReference>
<evidence type="ECO:0000313" key="7">
    <source>
        <dbReference type="Proteomes" id="UP001143981"/>
    </source>
</evidence>
<dbReference type="OrthoDB" id="300641at2759"/>
<dbReference type="GO" id="GO:0006508">
    <property type="term" value="P:proteolysis"/>
    <property type="evidence" value="ECO:0007669"/>
    <property type="project" value="UniProtKB-KW"/>
</dbReference>
<dbReference type="GO" id="GO:0004252">
    <property type="term" value="F:serine-type endopeptidase activity"/>
    <property type="evidence" value="ECO:0007669"/>
    <property type="project" value="UniProtKB-EC"/>
</dbReference>
<feature type="compositionally biased region" description="Basic and acidic residues" evidence="3">
    <location>
        <begin position="184"/>
        <end position="197"/>
    </location>
</feature>
<dbReference type="InterPro" id="IPR002884">
    <property type="entry name" value="P_dom"/>
</dbReference>
<feature type="compositionally biased region" description="Basic and acidic residues" evidence="3">
    <location>
        <begin position="69"/>
        <end position="82"/>
    </location>
</feature>
<feature type="domain" description="P/Homo B" evidence="5">
    <location>
        <begin position="1"/>
        <end position="44"/>
    </location>
</feature>